<reference evidence="2 3" key="1">
    <citation type="submission" date="2023-02" db="EMBL/GenBank/DDBJ databases">
        <title>Genome sequence of Lacticaseibacillus sp. KACC 23028.</title>
        <authorList>
            <person name="Kim S."/>
            <person name="Heo J."/>
            <person name="Kwon S.-W."/>
        </authorList>
    </citation>
    <scope>NUCLEOTIDE SEQUENCE [LARGE SCALE GENOMIC DNA]</scope>
    <source>
        <strain evidence="2 3">KACC 23028</strain>
    </source>
</reference>
<keyword evidence="1" id="KW-0812">Transmembrane</keyword>
<proteinExistence type="predicted"/>
<accession>A0ABY7WSR5</accession>
<keyword evidence="1" id="KW-1133">Transmembrane helix</keyword>
<dbReference type="RefSeq" id="WP_274260480.1">
    <property type="nucleotide sequence ID" value="NZ_CP117884.1"/>
</dbReference>
<dbReference type="Proteomes" id="UP001220377">
    <property type="component" value="Chromosome"/>
</dbReference>
<dbReference type="Pfam" id="PF05656">
    <property type="entry name" value="DUF805"/>
    <property type="match status" value="1"/>
</dbReference>
<dbReference type="InterPro" id="IPR018770">
    <property type="entry name" value="ChloroindolylP_hydrolase"/>
</dbReference>
<gene>
    <name evidence="2" type="ORF">PQ472_00645</name>
</gene>
<protein>
    <submittedName>
        <fullName evidence="2">5-bromo-4-chloroindolyl phosphate hydrolysis family protein</fullName>
    </submittedName>
</protein>
<keyword evidence="3" id="KW-1185">Reference proteome</keyword>
<evidence type="ECO:0000256" key="1">
    <source>
        <dbReference type="SAM" id="Phobius"/>
    </source>
</evidence>
<organism evidence="2 3">
    <name type="scientific">Lacticaseibacillus pabuli</name>
    <dbReference type="NCBI Taxonomy" id="3025672"/>
    <lineage>
        <taxon>Bacteria</taxon>
        <taxon>Bacillati</taxon>
        <taxon>Bacillota</taxon>
        <taxon>Bacilli</taxon>
        <taxon>Lactobacillales</taxon>
        <taxon>Lactobacillaceae</taxon>
        <taxon>Lacticaseibacillus</taxon>
    </lineage>
</organism>
<dbReference type="InterPro" id="IPR008523">
    <property type="entry name" value="DUF805"/>
</dbReference>
<keyword evidence="1" id="KW-0472">Membrane</keyword>
<dbReference type="EMBL" id="CP117884">
    <property type="protein sequence ID" value="WDF82781.1"/>
    <property type="molecule type" value="Genomic_DNA"/>
</dbReference>
<feature type="transmembrane region" description="Helical" evidence="1">
    <location>
        <begin position="64"/>
        <end position="81"/>
    </location>
</feature>
<name>A0ABY7WSR5_9LACO</name>
<sequence length="309" mass="34198">MSKAPAGSAGNPYYHAKAHIALAAFALNWRDFASNSSRREYWLAAPLIGFINLILFMVAMSHAWVAYALMLILAVPFAALLSRRYHDANMPGWLGVAQAVYFQCAGIGLLIADKGNFASKHPVIYLLVLLFGGFVNFIAIQILASLPTSSGTRMVKRSERITAYKQQHGLSTDDLAVLRDTMGTAKDQIIASRKLVYANKSLSTVAQETKGIRSAEAIFKELMAHPHEITDFDNFLYHKLPELQEAAQRYHDIQDDAINTTAVKESAEDIKATIRSILTSITNDYENIVREDAADIAMTRPQSTDDHHA</sequence>
<feature type="transmembrane region" description="Helical" evidence="1">
    <location>
        <begin position="124"/>
        <end position="146"/>
    </location>
</feature>
<evidence type="ECO:0000313" key="2">
    <source>
        <dbReference type="EMBL" id="WDF82781.1"/>
    </source>
</evidence>
<feature type="transmembrane region" description="Helical" evidence="1">
    <location>
        <begin position="93"/>
        <end position="112"/>
    </location>
</feature>
<dbReference type="Pfam" id="PF10112">
    <property type="entry name" value="Halogen_Hydrol"/>
    <property type="match status" value="1"/>
</dbReference>
<feature type="transmembrane region" description="Helical" evidence="1">
    <location>
        <begin position="41"/>
        <end position="58"/>
    </location>
</feature>
<evidence type="ECO:0000313" key="3">
    <source>
        <dbReference type="Proteomes" id="UP001220377"/>
    </source>
</evidence>